<gene>
    <name evidence="3" type="ORF">A0J61_00489</name>
</gene>
<organism evidence="3 4">
    <name type="scientific">Choanephora cucurbitarum</name>
    <dbReference type="NCBI Taxonomy" id="101091"/>
    <lineage>
        <taxon>Eukaryota</taxon>
        <taxon>Fungi</taxon>
        <taxon>Fungi incertae sedis</taxon>
        <taxon>Mucoromycota</taxon>
        <taxon>Mucoromycotina</taxon>
        <taxon>Mucoromycetes</taxon>
        <taxon>Mucorales</taxon>
        <taxon>Mucorineae</taxon>
        <taxon>Choanephoraceae</taxon>
        <taxon>Choanephoroideae</taxon>
        <taxon>Choanephora</taxon>
    </lineage>
</organism>
<keyword evidence="2" id="KW-0472">Membrane</keyword>
<dbReference type="EMBL" id="LUGH01000011">
    <property type="protein sequence ID" value="OBZ91452.1"/>
    <property type="molecule type" value="Genomic_DNA"/>
</dbReference>
<dbReference type="Pfam" id="PF00657">
    <property type="entry name" value="Lipase_GDSL"/>
    <property type="match status" value="1"/>
</dbReference>
<evidence type="ECO:0000313" key="3">
    <source>
        <dbReference type="EMBL" id="OBZ91452.1"/>
    </source>
</evidence>
<dbReference type="Proteomes" id="UP000093000">
    <property type="component" value="Unassembled WGS sequence"/>
</dbReference>
<evidence type="ECO:0000256" key="1">
    <source>
        <dbReference type="ARBA" id="ARBA00022801"/>
    </source>
</evidence>
<sequence length="321" mass="36684">MSQALDYITVYGDSYSDVQLATKRSNGPIWSEQLAKVWDTQLVSKATPGATFCSNTKPNGSWLQKQVHDDITLNSQDKSTVQIIFLGVTDLIETKGEATPHIKEWIRCIEDQIKFLYSLNPKSRIVVMGVPALEFSPYAMTHKSDTANLKQNIIEFNVALEEQILDWRTDVSDQIEFFDTYLAFSDVLGDPSVLHIEDVENAYWDRCQGQCVDPIDSYLWWDTIHLTGAGHKAISNTLQSKEFFQLQPISVEETGSMNELVPVIPQKYIRCVSWFMLGAIVVMIFYMFRHNRVVVSLKKRIQTKAAMMYSSSRNTHEYTLV</sequence>
<dbReference type="InterPro" id="IPR051058">
    <property type="entry name" value="GDSL_Est/Lipase"/>
</dbReference>
<dbReference type="InParanoid" id="A0A1C7NQS3"/>
<dbReference type="InterPro" id="IPR036514">
    <property type="entry name" value="SGNH_hydro_sf"/>
</dbReference>
<name>A0A1C7NQS3_9FUNG</name>
<dbReference type="PANTHER" id="PTHR45648:SF22">
    <property type="entry name" value="GDSL LIPASE_ACYLHYDROLASE FAMILY PROTEIN (AFU_ORTHOLOGUE AFUA_4G14700)"/>
    <property type="match status" value="1"/>
</dbReference>
<accession>A0A1C7NQS3</accession>
<feature type="transmembrane region" description="Helical" evidence="2">
    <location>
        <begin position="272"/>
        <end position="288"/>
    </location>
</feature>
<evidence type="ECO:0008006" key="5">
    <source>
        <dbReference type="Google" id="ProtNLM"/>
    </source>
</evidence>
<proteinExistence type="predicted"/>
<comment type="caution">
    <text evidence="3">The sequence shown here is derived from an EMBL/GenBank/DDBJ whole genome shotgun (WGS) entry which is preliminary data.</text>
</comment>
<evidence type="ECO:0000313" key="4">
    <source>
        <dbReference type="Proteomes" id="UP000093000"/>
    </source>
</evidence>
<dbReference type="GO" id="GO:0016788">
    <property type="term" value="F:hydrolase activity, acting on ester bonds"/>
    <property type="evidence" value="ECO:0007669"/>
    <property type="project" value="InterPro"/>
</dbReference>
<dbReference type="Gene3D" id="3.40.50.1110">
    <property type="entry name" value="SGNH hydrolase"/>
    <property type="match status" value="1"/>
</dbReference>
<dbReference type="AlphaFoldDB" id="A0A1C7NQS3"/>
<protein>
    <recommendedName>
        <fullName evidence="5">Thermolabile hemolysin</fullName>
    </recommendedName>
</protein>
<keyword evidence="1" id="KW-0378">Hydrolase</keyword>
<evidence type="ECO:0000256" key="2">
    <source>
        <dbReference type="SAM" id="Phobius"/>
    </source>
</evidence>
<dbReference type="SUPFAM" id="SSF52266">
    <property type="entry name" value="SGNH hydrolase"/>
    <property type="match status" value="1"/>
</dbReference>
<reference evidence="3 4" key="1">
    <citation type="submission" date="2016-03" db="EMBL/GenBank/DDBJ databases">
        <title>Choanephora cucurbitarum.</title>
        <authorList>
            <person name="Min B."/>
            <person name="Park H."/>
            <person name="Park J.-H."/>
            <person name="Shin H.-D."/>
            <person name="Choi I.-G."/>
        </authorList>
    </citation>
    <scope>NUCLEOTIDE SEQUENCE [LARGE SCALE GENOMIC DNA]</scope>
    <source>
        <strain evidence="3 4">KUS-F28377</strain>
    </source>
</reference>
<keyword evidence="2" id="KW-1133">Transmembrane helix</keyword>
<keyword evidence="2" id="KW-0812">Transmembrane</keyword>
<dbReference type="OrthoDB" id="1600564at2759"/>
<dbReference type="PANTHER" id="PTHR45648">
    <property type="entry name" value="GDSL LIPASE/ACYLHYDROLASE FAMILY PROTEIN (AFU_ORTHOLOGUE AFUA_4G14700)"/>
    <property type="match status" value="1"/>
</dbReference>
<dbReference type="InterPro" id="IPR001087">
    <property type="entry name" value="GDSL"/>
</dbReference>
<keyword evidence="4" id="KW-1185">Reference proteome</keyword>